<sequence>MANEILAKGIAPLEVPLTHVVRAGDMVYMSGQIAVRADGTMVKGDFKEETRAVLGNIKAGVEAAGGTLDDVVKTTVFLLNATLFAPMNEVYREYFTKPFPARSTIVAPLSDPDLRIEIEAVAYIPEHS</sequence>
<dbReference type="PANTHER" id="PTHR11803">
    <property type="entry name" value="2-IMINOBUTANOATE/2-IMINOPROPANOATE DEAMINASE RIDA"/>
    <property type="match status" value="1"/>
</dbReference>
<dbReference type="Pfam" id="PF01042">
    <property type="entry name" value="Ribonuc_L-PSP"/>
    <property type="match status" value="1"/>
</dbReference>
<dbReference type="EMBL" id="BAAAQK010000009">
    <property type="protein sequence ID" value="GAA1853042.1"/>
    <property type="molecule type" value="Genomic_DNA"/>
</dbReference>
<protein>
    <submittedName>
        <fullName evidence="2">RidA family protein</fullName>
    </submittedName>
</protein>
<accession>A0ABN2N837</accession>
<dbReference type="CDD" id="cd00448">
    <property type="entry name" value="YjgF_YER057c_UK114_family"/>
    <property type="match status" value="1"/>
</dbReference>
<reference evidence="2 3" key="1">
    <citation type="journal article" date="2019" name="Int. J. Syst. Evol. Microbiol.">
        <title>The Global Catalogue of Microorganisms (GCM) 10K type strain sequencing project: providing services to taxonomists for standard genome sequencing and annotation.</title>
        <authorList>
            <consortium name="The Broad Institute Genomics Platform"/>
            <consortium name="The Broad Institute Genome Sequencing Center for Infectious Disease"/>
            <person name="Wu L."/>
            <person name="Ma J."/>
        </authorList>
    </citation>
    <scope>NUCLEOTIDE SEQUENCE [LARGE SCALE GENOMIC DNA]</scope>
    <source>
        <strain evidence="2 3">JCM 16009</strain>
    </source>
</reference>
<dbReference type="InterPro" id="IPR006175">
    <property type="entry name" value="YjgF/YER057c/UK114"/>
</dbReference>
<comment type="similarity">
    <text evidence="1">Belongs to the RutC family.</text>
</comment>
<dbReference type="Proteomes" id="UP001500449">
    <property type="component" value="Unassembled WGS sequence"/>
</dbReference>
<dbReference type="RefSeq" id="WP_344418155.1">
    <property type="nucleotide sequence ID" value="NZ_BAAAQK010000009.1"/>
</dbReference>
<dbReference type="SUPFAM" id="SSF55298">
    <property type="entry name" value="YjgF-like"/>
    <property type="match status" value="1"/>
</dbReference>
<dbReference type="PANTHER" id="PTHR11803:SF58">
    <property type="entry name" value="PROTEIN HMF1-RELATED"/>
    <property type="match status" value="1"/>
</dbReference>
<evidence type="ECO:0000256" key="1">
    <source>
        <dbReference type="ARBA" id="ARBA00010552"/>
    </source>
</evidence>
<evidence type="ECO:0000313" key="3">
    <source>
        <dbReference type="Proteomes" id="UP001500449"/>
    </source>
</evidence>
<name>A0ABN2N837_9PSEU</name>
<dbReference type="InterPro" id="IPR035959">
    <property type="entry name" value="RutC-like_sf"/>
</dbReference>
<gene>
    <name evidence="2" type="ORF">GCM10009836_36420</name>
</gene>
<comment type="caution">
    <text evidence="2">The sequence shown here is derived from an EMBL/GenBank/DDBJ whole genome shotgun (WGS) entry which is preliminary data.</text>
</comment>
<proteinExistence type="inferred from homology"/>
<organism evidence="2 3">
    <name type="scientific">Pseudonocardia ailaonensis</name>
    <dbReference type="NCBI Taxonomy" id="367279"/>
    <lineage>
        <taxon>Bacteria</taxon>
        <taxon>Bacillati</taxon>
        <taxon>Actinomycetota</taxon>
        <taxon>Actinomycetes</taxon>
        <taxon>Pseudonocardiales</taxon>
        <taxon>Pseudonocardiaceae</taxon>
        <taxon>Pseudonocardia</taxon>
    </lineage>
</organism>
<evidence type="ECO:0000313" key="2">
    <source>
        <dbReference type="EMBL" id="GAA1853042.1"/>
    </source>
</evidence>
<dbReference type="Gene3D" id="3.30.1330.40">
    <property type="entry name" value="RutC-like"/>
    <property type="match status" value="1"/>
</dbReference>
<keyword evidence="3" id="KW-1185">Reference proteome</keyword>